<keyword evidence="6" id="KW-0378">Hydrolase</keyword>
<dbReference type="CDD" id="cd09641">
    <property type="entry name" value="Cas3''_I"/>
    <property type="match status" value="1"/>
</dbReference>
<dbReference type="NCBIfam" id="TIGR01587">
    <property type="entry name" value="cas3_core"/>
    <property type="match status" value="1"/>
</dbReference>
<reference evidence="11 12" key="1">
    <citation type="journal article" date="2014" name="Appl. Environ. Microbiol.">
        <title>Insights into the Microbial Degradation of Rubber and Gutta-Percha by Analysis of the Complete Genome of Nocardia nova SH22a.</title>
        <authorList>
            <person name="Luo Q."/>
            <person name="Hiessl S."/>
            <person name="Poehlein A."/>
            <person name="Daniel R."/>
            <person name="Steinbuchel A."/>
        </authorList>
    </citation>
    <scope>NUCLEOTIDE SEQUENCE [LARGE SCALE GENOMIC DNA]</scope>
    <source>
        <strain evidence="11">SH22a</strain>
    </source>
</reference>
<dbReference type="InterPro" id="IPR054712">
    <property type="entry name" value="Cas3-like_dom"/>
</dbReference>
<dbReference type="GO" id="GO:0003724">
    <property type="term" value="F:RNA helicase activity"/>
    <property type="evidence" value="ECO:0007669"/>
    <property type="project" value="TreeGrafter"/>
</dbReference>
<feature type="domain" description="HD Cas3-type" evidence="10">
    <location>
        <begin position="28"/>
        <end position="246"/>
    </location>
</feature>
<evidence type="ECO:0000256" key="2">
    <source>
        <dbReference type="ARBA" id="ARBA00009046"/>
    </source>
</evidence>
<accession>W5TGY8</accession>
<name>W5TGY8_9NOCA</name>
<dbReference type="Gene3D" id="3.40.50.300">
    <property type="entry name" value="P-loop containing nucleotide triphosphate hydrolases"/>
    <property type="match status" value="2"/>
</dbReference>
<evidence type="ECO:0000256" key="8">
    <source>
        <dbReference type="ARBA" id="ARBA00022840"/>
    </source>
</evidence>
<protein>
    <submittedName>
        <fullName evidence="11">CRISPR-associated helicase</fullName>
    </submittedName>
</protein>
<dbReference type="PATRIC" id="fig|1415166.3.peg.1734"/>
<dbReference type="AlphaFoldDB" id="W5TGY8"/>
<organism evidence="11 12">
    <name type="scientific">Nocardia nova SH22a</name>
    <dbReference type="NCBI Taxonomy" id="1415166"/>
    <lineage>
        <taxon>Bacteria</taxon>
        <taxon>Bacillati</taxon>
        <taxon>Actinomycetota</taxon>
        <taxon>Actinomycetes</taxon>
        <taxon>Mycobacteriales</taxon>
        <taxon>Nocardiaceae</taxon>
        <taxon>Nocardia</taxon>
    </lineage>
</organism>
<keyword evidence="4" id="KW-0479">Metal-binding</keyword>
<dbReference type="GO" id="GO:0046872">
    <property type="term" value="F:metal ion binding"/>
    <property type="evidence" value="ECO:0007669"/>
    <property type="project" value="UniProtKB-KW"/>
</dbReference>
<evidence type="ECO:0000256" key="9">
    <source>
        <dbReference type="ARBA" id="ARBA00023118"/>
    </source>
</evidence>
<dbReference type="KEGG" id="nno:NONO_c17050"/>
<dbReference type="GO" id="GO:0016787">
    <property type="term" value="F:hydrolase activity"/>
    <property type="evidence" value="ECO:0007669"/>
    <property type="project" value="UniProtKB-KW"/>
</dbReference>
<evidence type="ECO:0000256" key="4">
    <source>
        <dbReference type="ARBA" id="ARBA00022723"/>
    </source>
</evidence>
<evidence type="ECO:0000256" key="5">
    <source>
        <dbReference type="ARBA" id="ARBA00022741"/>
    </source>
</evidence>
<dbReference type="InterPro" id="IPR027417">
    <property type="entry name" value="P-loop_NTPase"/>
</dbReference>
<dbReference type="InterPro" id="IPR001650">
    <property type="entry name" value="Helicase_C-like"/>
</dbReference>
<keyword evidence="5" id="KW-0547">Nucleotide-binding</keyword>
<keyword evidence="12" id="KW-1185">Reference proteome</keyword>
<dbReference type="InterPro" id="IPR011545">
    <property type="entry name" value="DEAD/DEAH_box_helicase_dom"/>
</dbReference>
<dbReference type="STRING" id="1415166.NONO_c17050"/>
<sequence length="998" mass="109198">MADVRIDQFAGGYPWAKTDTEGISRAAGGPAWDPLVAHMLDVAAVVFELWDRYLSLSVRNRLAESFGDGNDEHARVMVAFLVALHDLGKASDCFLDQFGTGRAKRNGLDRERAVWEKMARAADLPLAEDMSRVHWARHEHITAAHLARILGCECFECGGTGTEYEDLHVVAMLLAGHHGHIPDKHTVDVAYGAAAPAVWGATHSELAALIADTLGVDLSQVKEKIRFARSASLTLFAGFVVLADWVASSQTWFHYRESASSIESCWEKSQSEAAAAVTALRLARWQPPALTWSDLWPGTEPRGFQQAVIDLLPNRGPALAIIESDTGSGKTRAALWCAYHLARTCGYTGLYMAMPTRAATNQIAVELRAFIAATLNDADSVNFAVVHGTAQATDIVHDLLDAARADGQELDDLSSSIEPGLIGDADPAGLGRVVLDPWYLRRCLGLVSPFGIGTVDQLVLAVQRSSHWFLRMLGLACKTVIIDEAHAYELYQQQLLESAVAWLADAGASVVVLSATLPTSVREALTNAWCRGHRTEVEDAGQSGPITMVDAAGRVRRGGPVETPPELHTVVTLDEDPGIAQLAARLVERVEHGGVAAVIRTRVSSAVDLHAAVVEQAKERGWPAEKNLPPKDIILLHGRMMPRDRLPIEQRLVKLTGLGTDRGQRNPQRPQRLIVIATQVIEQSLDVDFDWIVTDLAPIDLLIQRRGRLHRHQINDSLRAPQFATSRMSVLVRVHNQLPIVEPPDENNRRPGTLDALVYAPYTLAATWEALQSRRGHCSCERCAIDNSDAIHLVTPNDSATLIESVYGAEPRAAGELGQLLDRTWNQWKMALNTEQAEASARAVNPYKCNMTPIGVAELASGAGHGDGEEGGAAGIRSRSRLGDESFTAVLLYRQNDGTLTYDNAGSLLADLKSHNPTRSKRETEARRRQQSDILLNTISIPARWIGPRRIPKPETWRPVTEYGPFAKLHVVELNTDGKCINEPHKVVYSSTRGIEMR</sequence>
<keyword evidence="9" id="KW-0051">Antiviral defense</keyword>
<dbReference type="GO" id="GO:0004518">
    <property type="term" value="F:nuclease activity"/>
    <property type="evidence" value="ECO:0007669"/>
    <property type="project" value="UniProtKB-KW"/>
</dbReference>
<keyword evidence="3" id="KW-0540">Nuclease</keyword>
<dbReference type="PROSITE" id="PS51643">
    <property type="entry name" value="HD_CAS3"/>
    <property type="match status" value="1"/>
</dbReference>
<dbReference type="InterPro" id="IPR006483">
    <property type="entry name" value="CRISPR-assoc_Cas3_HD"/>
</dbReference>
<evidence type="ECO:0000259" key="10">
    <source>
        <dbReference type="PROSITE" id="PS51643"/>
    </source>
</evidence>
<dbReference type="InterPro" id="IPR050547">
    <property type="entry name" value="DEAD_box_RNA_helicases"/>
</dbReference>
<dbReference type="SMART" id="SM00487">
    <property type="entry name" value="DEXDc"/>
    <property type="match status" value="1"/>
</dbReference>
<dbReference type="SUPFAM" id="SSF52540">
    <property type="entry name" value="P-loop containing nucleoside triphosphate hydrolases"/>
    <property type="match status" value="1"/>
</dbReference>
<evidence type="ECO:0000313" key="11">
    <source>
        <dbReference type="EMBL" id="AHH16506.1"/>
    </source>
</evidence>
<dbReference type="GO" id="GO:0005524">
    <property type="term" value="F:ATP binding"/>
    <property type="evidence" value="ECO:0007669"/>
    <property type="project" value="UniProtKB-KW"/>
</dbReference>
<gene>
    <name evidence="11" type="ORF">NONO_c17050</name>
</gene>
<dbReference type="PANTHER" id="PTHR47963:SF9">
    <property type="entry name" value="CRISPR-ASSOCIATED ENDONUCLEASE_HELICASE CAS3"/>
    <property type="match status" value="1"/>
</dbReference>
<comment type="similarity">
    <text evidence="2">In the central section; belongs to the CRISPR-associated helicase Cas3 family.</text>
</comment>
<dbReference type="EMBL" id="CP006850">
    <property type="protein sequence ID" value="AHH16506.1"/>
    <property type="molecule type" value="Genomic_DNA"/>
</dbReference>
<dbReference type="Proteomes" id="UP000019150">
    <property type="component" value="Chromosome"/>
</dbReference>
<keyword evidence="8" id="KW-0067">ATP-binding</keyword>
<dbReference type="InterPro" id="IPR006474">
    <property type="entry name" value="Helicase_Cas3_CRISPR-ass_core"/>
</dbReference>
<dbReference type="GO" id="GO:0051607">
    <property type="term" value="P:defense response to virus"/>
    <property type="evidence" value="ECO:0007669"/>
    <property type="project" value="UniProtKB-KW"/>
</dbReference>
<comment type="similarity">
    <text evidence="1">In the N-terminal section; belongs to the CRISPR-associated nuclease Cas3-HD family.</text>
</comment>
<evidence type="ECO:0000313" key="12">
    <source>
        <dbReference type="Proteomes" id="UP000019150"/>
    </source>
</evidence>
<dbReference type="eggNOG" id="COG1203">
    <property type="taxonomic scope" value="Bacteria"/>
</dbReference>
<dbReference type="GO" id="GO:0003723">
    <property type="term" value="F:RNA binding"/>
    <property type="evidence" value="ECO:0007669"/>
    <property type="project" value="TreeGrafter"/>
</dbReference>
<dbReference type="Gene3D" id="1.10.3210.30">
    <property type="match status" value="1"/>
</dbReference>
<dbReference type="Pfam" id="PF00270">
    <property type="entry name" value="DEAD"/>
    <property type="match status" value="1"/>
</dbReference>
<dbReference type="InterPro" id="IPR014001">
    <property type="entry name" value="Helicase_ATP-bd"/>
</dbReference>
<evidence type="ECO:0000256" key="3">
    <source>
        <dbReference type="ARBA" id="ARBA00022722"/>
    </source>
</evidence>
<dbReference type="SMART" id="SM00490">
    <property type="entry name" value="HELICc"/>
    <property type="match status" value="1"/>
</dbReference>
<dbReference type="RefSeq" id="WP_158436171.1">
    <property type="nucleotide sequence ID" value="NZ_CP006850.1"/>
</dbReference>
<dbReference type="HOGENOM" id="CLU_013924_1_0_11"/>
<dbReference type="InterPro" id="IPR038257">
    <property type="entry name" value="CRISPR-assoc_Cas3_HD_sf"/>
</dbReference>
<keyword evidence="7" id="KW-0347">Helicase</keyword>
<dbReference type="PANTHER" id="PTHR47963">
    <property type="entry name" value="DEAD-BOX ATP-DEPENDENT RNA HELICASE 47, MITOCHONDRIAL"/>
    <property type="match status" value="1"/>
</dbReference>
<dbReference type="Pfam" id="PF18019">
    <property type="entry name" value="Cas3_HD"/>
    <property type="match status" value="1"/>
</dbReference>
<dbReference type="OrthoDB" id="9810236at2"/>
<evidence type="ECO:0000256" key="6">
    <source>
        <dbReference type="ARBA" id="ARBA00022801"/>
    </source>
</evidence>
<proteinExistence type="inferred from homology"/>
<dbReference type="NCBIfam" id="TIGR01596">
    <property type="entry name" value="cas3_HD"/>
    <property type="match status" value="1"/>
</dbReference>
<evidence type="ECO:0000256" key="1">
    <source>
        <dbReference type="ARBA" id="ARBA00006847"/>
    </source>
</evidence>
<evidence type="ECO:0000256" key="7">
    <source>
        <dbReference type="ARBA" id="ARBA00022806"/>
    </source>
</evidence>
<dbReference type="Pfam" id="PF22590">
    <property type="entry name" value="Cas3-like_C_2"/>
    <property type="match status" value="1"/>
</dbReference>